<dbReference type="Proteomes" id="UP001633002">
    <property type="component" value="Unassembled WGS sequence"/>
</dbReference>
<comment type="caution">
    <text evidence="2">The sequence shown here is derived from an EMBL/GenBank/DDBJ whole genome shotgun (WGS) entry which is preliminary data.</text>
</comment>
<evidence type="ECO:0000313" key="2">
    <source>
        <dbReference type="EMBL" id="KAL3679212.1"/>
    </source>
</evidence>
<organism evidence="2 3">
    <name type="scientific">Riccia sorocarpa</name>
    <dbReference type="NCBI Taxonomy" id="122646"/>
    <lineage>
        <taxon>Eukaryota</taxon>
        <taxon>Viridiplantae</taxon>
        <taxon>Streptophyta</taxon>
        <taxon>Embryophyta</taxon>
        <taxon>Marchantiophyta</taxon>
        <taxon>Marchantiopsida</taxon>
        <taxon>Marchantiidae</taxon>
        <taxon>Marchantiales</taxon>
        <taxon>Ricciaceae</taxon>
        <taxon>Riccia</taxon>
    </lineage>
</organism>
<keyword evidence="3" id="KW-1185">Reference proteome</keyword>
<evidence type="ECO:0000313" key="3">
    <source>
        <dbReference type="Proteomes" id="UP001633002"/>
    </source>
</evidence>
<evidence type="ECO:0000256" key="1">
    <source>
        <dbReference type="SAM" id="MobiDB-lite"/>
    </source>
</evidence>
<protein>
    <submittedName>
        <fullName evidence="2">Uncharacterized protein</fullName>
    </submittedName>
</protein>
<sequence length="167" mass="18269">MEKAHSNKKTEGAVVHSITDVAEHGKTLRTDVQIGSNGIFPLEREIDSTTRTVSPGRPARLHAPDFTIHRKEESNQVTGGEVSQSSKEAAGSPRGNVTQGELQKMCALDNAPPPIKIHPQTEDTDSSTEELSPPPSPKRKKDLLEKDNVISRPFSPIAAFQHDLEFM</sequence>
<accession>A0ABD3GL12</accession>
<feature type="compositionally biased region" description="Polar residues" evidence="1">
    <location>
        <begin position="75"/>
        <end position="87"/>
    </location>
</feature>
<feature type="region of interest" description="Disordered" evidence="1">
    <location>
        <begin position="47"/>
        <end position="150"/>
    </location>
</feature>
<reference evidence="2 3" key="1">
    <citation type="submission" date="2024-09" db="EMBL/GenBank/DDBJ databases">
        <title>Chromosome-scale assembly of Riccia sorocarpa.</title>
        <authorList>
            <person name="Paukszto L."/>
        </authorList>
    </citation>
    <scope>NUCLEOTIDE SEQUENCE [LARGE SCALE GENOMIC DNA]</scope>
    <source>
        <strain evidence="2">LP-2024</strain>
        <tissue evidence="2">Aerial parts of the thallus</tissue>
    </source>
</reference>
<name>A0ABD3GL12_9MARC</name>
<proteinExistence type="predicted"/>
<dbReference type="AlphaFoldDB" id="A0ABD3GL12"/>
<dbReference type="EMBL" id="JBJQOH010000007">
    <property type="protein sequence ID" value="KAL3679212.1"/>
    <property type="molecule type" value="Genomic_DNA"/>
</dbReference>
<gene>
    <name evidence="2" type="ORF">R1sor_022168</name>
</gene>